<feature type="site" description="Important for autoinhibition of adenylyltransferase activity" evidence="3">
    <location>
        <position position="60"/>
    </location>
</feature>
<dbReference type="RefSeq" id="WP_258423635.1">
    <property type="nucleotide sequence ID" value="NZ_JANSUY010000010.1"/>
</dbReference>
<feature type="binding site" evidence="2">
    <location>
        <begin position="192"/>
        <end position="199"/>
    </location>
    <ligand>
        <name>ATP</name>
        <dbReference type="ChEBI" id="CHEBI:30616"/>
    </ligand>
</feature>
<dbReference type="Proteomes" id="UP001142175">
    <property type="component" value="Unassembled WGS sequence"/>
</dbReference>
<dbReference type="Gene3D" id="1.10.3290.10">
    <property type="entry name" value="Fido-like domain"/>
    <property type="match status" value="1"/>
</dbReference>
<feature type="active site" evidence="1">
    <location>
        <position position="188"/>
    </location>
</feature>
<protein>
    <submittedName>
        <fullName evidence="5">Fic family protein</fullName>
    </submittedName>
</protein>
<evidence type="ECO:0000259" key="4">
    <source>
        <dbReference type="PROSITE" id="PS51459"/>
    </source>
</evidence>
<comment type="caution">
    <text evidence="5">The sequence shown here is derived from an EMBL/GenBank/DDBJ whole genome shotgun (WGS) entry which is preliminary data.</text>
</comment>
<keyword evidence="6" id="KW-1185">Reference proteome</keyword>
<dbReference type="SUPFAM" id="SSF140931">
    <property type="entry name" value="Fic-like"/>
    <property type="match status" value="1"/>
</dbReference>
<dbReference type="AlphaFoldDB" id="A0A9X2P5J7"/>
<dbReference type="InterPro" id="IPR040198">
    <property type="entry name" value="Fido_containing"/>
</dbReference>
<reference evidence="5" key="1">
    <citation type="submission" date="2022-08" db="EMBL/GenBank/DDBJ databases">
        <authorList>
            <person name="Zhang D."/>
        </authorList>
    </citation>
    <scope>NUCLEOTIDE SEQUENCE</scope>
    <source>
        <strain evidence="5">XJ19-11</strain>
    </source>
</reference>
<evidence type="ECO:0000313" key="6">
    <source>
        <dbReference type="Proteomes" id="UP001142175"/>
    </source>
</evidence>
<dbReference type="InterPro" id="IPR036597">
    <property type="entry name" value="Fido-like_dom_sf"/>
</dbReference>
<dbReference type="PROSITE" id="PS51459">
    <property type="entry name" value="FIDO"/>
    <property type="match status" value="1"/>
</dbReference>
<evidence type="ECO:0000256" key="1">
    <source>
        <dbReference type="PIRSR" id="PIRSR640198-1"/>
    </source>
</evidence>
<sequence length="485" mass="57000">MRYKIPNISANLDLNENLKNIDKIIDNLNKRRDAGLDKDLENRLKKHLLISSVYNSNAIEGNKLSLRETEIILDGMVVNERPLKDEIEARSLSNATEYLYKLIDGREPLTQRTLLELHDLLMKNIPNIDGGKFRTEEVSIKNSDHKPIYWADVQDEIDELFKWMNRNMHKYNPIIMCSILHHWLAWIHPFSDGNGRVSRLFTNFFLLQKGFPEIVVKIADRDRYYNSLIDADNGDITNLVELFSDKIRQTVNVYEEFLNEHERLLQWHKKYKQIGSEDYSKAKETFSYEYEVWRNQINVFKTLLFKNVDTLSDVLPNITFYAKEYDILSYSQYLDIMEDRKVSNTWYIVISIHNKENDKSMGFVFYFERFRPTGKANIVEIKSKRPPNIKLFVTARKDQNSIRLERSVDLVNIGTHGDQLSFGVHNRNWDPKLKDKNGKASIITIKENPSKIIRTFLDQILYNYFDVGKKRPITAATRNQGGRTS</sequence>
<gene>
    <name evidence="5" type="ORF">NU887_12055</name>
</gene>
<name>A0A9X2P5J7_9BACT</name>
<evidence type="ECO:0000313" key="5">
    <source>
        <dbReference type="EMBL" id="MCR9015772.1"/>
    </source>
</evidence>
<proteinExistence type="predicted"/>
<organism evidence="5 6">
    <name type="scientific">Aquiflexum gelatinilyticum</name>
    <dbReference type="NCBI Taxonomy" id="2961943"/>
    <lineage>
        <taxon>Bacteria</taxon>
        <taxon>Pseudomonadati</taxon>
        <taxon>Bacteroidota</taxon>
        <taxon>Cytophagia</taxon>
        <taxon>Cytophagales</taxon>
        <taxon>Cyclobacteriaceae</taxon>
        <taxon>Aquiflexum</taxon>
    </lineage>
</organism>
<dbReference type="PANTHER" id="PTHR13504">
    <property type="entry name" value="FIDO DOMAIN-CONTAINING PROTEIN DDB_G0283145"/>
    <property type="match status" value="1"/>
</dbReference>
<evidence type="ECO:0000256" key="3">
    <source>
        <dbReference type="PIRSR" id="PIRSR640198-3"/>
    </source>
</evidence>
<accession>A0A9X2P5J7</accession>
<keyword evidence="2" id="KW-0547">Nucleotide-binding</keyword>
<evidence type="ECO:0000256" key="2">
    <source>
        <dbReference type="PIRSR" id="PIRSR640198-2"/>
    </source>
</evidence>
<feature type="domain" description="Fido" evidence="4">
    <location>
        <begin position="109"/>
        <end position="245"/>
    </location>
</feature>
<dbReference type="Pfam" id="PF02661">
    <property type="entry name" value="Fic"/>
    <property type="match status" value="1"/>
</dbReference>
<dbReference type="EMBL" id="JANSUY010000010">
    <property type="protein sequence ID" value="MCR9015772.1"/>
    <property type="molecule type" value="Genomic_DNA"/>
</dbReference>
<dbReference type="InterPro" id="IPR003812">
    <property type="entry name" value="Fido"/>
</dbReference>
<keyword evidence="2" id="KW-0067">ATP-binding</keyword>
<dbReference type="PANTHER" id="PTHR13504:SF38">
    <property type="entry name" value="FIDO DOMAIN-CONTAINING PROTEIN"/>
    <property type="match status" value="1"/>
</dbReference>
<feature type="binding site" evidence="2">
    <location>
        <begin position="224"/>
        <end position="225"/>
    </location>
    <ligand>
        <name>ATP</name>
        <dbReference type="ChEBI" id="CHEBI:30616"/>
    </ligand>
</feature>
<dbReference type="GO" id="GO:0005524">
    <property type="term" value="F:ATP binding"/>
    <property type="evidence" value="ECO:0007669"/>
    <property type="project" value="UniProtKB-KW"/>
</dbReference>